<keyword evidence="1" id="KW-0378">Hydrolase</keyword>
<dbReference type="InterPro" id="IPR003607">
    <property type="entry name" value="HD/PDEase_dom"/>
</dbReference>
<name>A0A6A5D7G4_SCHHA</name>
<feature type="compositionally biased region" description="Basic and acidic residues" evidence="2">
    <location>
        <begin position="47"/>
        <end position="56"/>
    </location>
</feature>
<dbReference type="EMBL" id="AMPZ03000006">
    <property type="protein sequence ID" value="KAH9581204.1"/>
    <property type="molecule type" value="Genomic_DNA"/>
</dbReference>
<reference evidence="3" key="2">
    <citation type="journal article" date="2019" name="Gigascience">
        <title>High-quality Schistosoma haematobium genome achieved by single-molecule and long-range sequencing.</title>
        <authorList>
            <person name="Stroehlein A.J."/>
            <person name="Korhonen P.K."/>
            <person name="Chong T.M."/>
            <person name="Lim Y.L."/>
            <person name="Chan K.G."/>
            <person name="Webster B."/>
            <person name="Rollinson D."/>
            <person name="Brindley P.J."/>
            <person name="Gasser R.B."/>
            <person name="Young N.D."/>
        </authorList>
    </citation>
    <scope>NUCLEOTIDE SEQUENCE</scope>
</reference>
<organism evidence="3 4">
    <name type="scientific">Schistosoma haematobium</name>
    <name type="common">Blood fluke</name>
    <dbReference type="NCBI Taxonomy" id="6185"/>
    <lineage>
        <taxon>Eukaryota</taxon>
        <taxon>Metazoa</taxon>
        <taxon>Spiralia</taxon>
        <taxon>Lophotrochozoa</taxon>
        <taxon>Platyhelminthes</taxon>
        <taxon>Trematoda</taxon>
        <taxon>Digenea</taxon>
        <taxon>Strigeidida</taxon>
        <taxon>Schistosomatoidea</taxon>
        <taxon>Schistosomatidae</taxon>
        <taxon>Schistosoma</taxon>
    </lineage>
</organism>
<dbReference type="Pfam" id="PF18100">
    <property type="entry name" value="PDE4_UCR"/>
    <property type="match status" value="1"/>
</dbReference>
<feature type="region of interest" description="Disordered" evidence="2">
    <location>
        <begin position="651"/>
        <end position="705"/>
    </location>
</feature>
<dbReference type="PRINTS" id="PR00387">
    <property type="entry name" value="PDIESTERASE1"/>
</dbReference>
<protein>
    <recommendedName>
        <fullName evidence="1">Phosphodiesterase</fullName>
        <ecNumber evidence="1">3.1.4.-</ecNumber>
    </recommendedName>
</protein>
<dbReference type="AlphaFoldDB" id="A0A6A5D7G4"/>
<dbReference type="CDD" id="cd00077">
    <property type="entry name" value="HDc"/>
    <property type="match status" value="1"/>
</dbReference>
<feature type="region of interest" description="Disordered" evidence="2">
    <location>
        <begin position="33"/>
        <end position="56"/>
    </location>
</feature>
<feature type="compositionally biased region" description="Pro residues" evidence="2">
    <location>
        <begin position="688"/>
        <end position="699"/>
    </location>
</feature>
<reference evidence="3" key="4">
    <citation type="journal article" date="2022" name="PLoS Pathog.">
        <title>Chromosome-level genome of Schistosoma haematobium underpins genome-wide explorations of molecular variation.</title>
        <authorList>
            <person name="Stroehlein A.J."/>
            <person name="Korhonen P.K."/>
            <person name="Lee V.V."/>
            <person name="Ralph S.A."/>
            <person name="Mentink-Kane M."/>
            <person name="You H."/>
            <person name="McManus D.P."/>
            <person name="Tchuente L.T."/>
            <person name="Stothard J.R."/>
            <person name="Kaur P."/>
            <person name="Dudchenko O."/>
            <person name="Aiden E.L."/>
            <person name="Yang B."/>
            <person name="Yang H."/>
            <person name="Emery A.M."/>
            <person name="Webster B.L."/>
            <person name="Brindley P.J."/>
            <person name="Rollinson D."/>
            <person name="Chang B.C.H."/>
            <person name="Gasser R.B."/>
            <person name="Young N.D."/>
        </authorList>
    </citation>
    <scope>NUCLEOTIDE SEQUENCE</scope>
</reference>
<dbReference type="GeneID" id="24593143"/>
<gene>
    <name evidence="3" type="primary">PDE4D_1</name>
    <name evidence="3" type="ORF">MS3_00008411</name>
</gene>
<evidence type="ECO:0000256" key="2">
    <source>
        <dbReference type="SAM" id="MobiDB-lite"/>
    </source>
</evidence>
<dbReference type="SMART" id="SM00471">
    <property type="entry name" value="HDc"/>
    <property type="match status" value="1"/>
</dbReference>
<dbReference type="Proteomes" id="UP000471633">
    <property type="component" value="Unassembled WGS sequence"/>
</dbReference>
<dbReference type="RefSeq" id="XP_035587536.1">
    <property type="nucleotide sequence ID" value="XM_035732328.2"/>
</dbReference>
<keyword evidence="1" id="KW-0479">Metal-binding</keyword>
<evidence type="ECO:0000256" key="1">
    <source>
        <dbReference type="RuleBase" id="RU363067"/>
    </source>
</evidence>
<dbReference type="GO" id="GO:0004114">
    <property type="term" value="F:3',5'-cyclic-nucleotide phosphodiesterase activity"/>
    <property type="evidence" value="ECO:0007669"/>
    <property type="project" value="InterPro"/>
</dbReference>
<feature type="compositionally biased region" description="Low complexity" evidence="2">
    <location>
        <begin position="651"/>
        <end position="667"/>
    </location>
</feature>
<accession>A0A6A5D7G4</accession>
<dbReference type="PROSITE" id="PS00126">
    <property type="entry name" value="PDEASE_I_1"/>
    <property type="match status" value="1"/>
</dbReference>
<dbReference type="PROSITE" id="PS51845">
    <property type="entry name" value="PDEASE_I_2"/>
    <property type="match status" value="1"/>
</dbReference>
<dbReference type="SUPFAM" id="SSF109604">
    <property type="entry name" value="HD-domain/PDEase-like"/>
    <property type="match status" value="1"/>
</dbReference>
<dbReference type="KEGG" id="shx:MS3_00008411"/>
<dbReference type="InterPro" id="IPR023174">
    <property type="entry name" value="PDEase_CS"/>
</dbReference>
<reference evidence="3" key="1">
    <citation type="journal article" date="2012" name="Nat. Genet.">
        <title>Whole-genome sequence of Schistosoma haematobium.</title>
        <authorList>
            <person name="Young N.D."/>
            <person name="Jex A.R."/>
            <person name="Li B."/>
            <person name="Liu S."/>
            <person name="Yang L."/>
            <person name="Xiong Z."/>
            <person name="Li Y."/>
            <person name="Cantacessi C."/>
            <person name="Hall R.S."/>
            <person name="Xu X."/>
            <person name="Chen F."/>
            <person name="Wu X."/>
            <person name="Zerlotini A."/>
            <person name="Oliveira G."/>
            <person name="Hofmann A."/>
            <person name="Zhang G."/>
            <person name="Fang X."/>
            <person name="Kang Y."/>
            <person name="Campbell B.E."/>
            <person name="Loukas A."/>
            <person name="Ranganathan S."/>
            <person name="Rollinson D."/>
            <person name="Rinaldi G."/>
            <person name="Brindley P.J."/>
            <person name="Yang H."/>
            <person name="Wang J."/>
            <person name="Wang J."/>
            <person name="Gasser R.B."/>
        </authorList>
    </citation>
    <scope>NUCLEOTIDE SEQUENCE</scope>
</reference>
<proteinExistence type="inferred from homology"/>
<dbReference type="PANTHER" id="PTHR11347">
    <property type="entry name" value="CYCLIC NUCLEOTIDE PHOSPHODIESTERASE"/>
    <property type="match status" value="1"/>
</dbReference>
<dbReference type="GO" id="GO:0046872">
    <property type="term" value="F:metal ion binding"/>
    <property type="evidence" value="ECO:0007669"/>
    <property type="project" value="UniProtKB-KW"/>
</dbReference>
<dbReference type="InterPro" id="IPR040844">
    <property type="entry name" value="PDE4_UCR"/>
</dbReference>
<dbReference type="InterPro" id="IPR002073">
    <property type="entry name" value="PDEase_catalytic_dom"/>
</dbReference>
<evidence type="ECO:0000313" key="3">
    <source>
        <dbReference type="EMBL" id="KAH9581204.1"/>
    </source>
</evidence>
<dbReference type="Pfam" id="PF00233">
    <property type="entry name" value="PDEase_I"/>
    <property type="match status" value="1"/>
</dbReference>
<comment type="cofactor">
    <cofactor evidence="1">
        <name>a divalent metal cation</name>
        <dbReference type="ChEBI" id="CHEBI:60240"/>
    </cofactor>
    <text evidence="1">Binds 2 divalent metal cations per subunit. Site 1 may preferentially bind zinc ions, while site 2 has a preference for magnesium and/or manganese ions.</text>
</comment>
<feature type="compositionally biased region" description="Polar residues" evidence="2">
    <location>
        <begin position="668"/>
        <end position="687"/>
    </location>
</feature>
<dbReference type="FunFam" id="1.10.1300.10:FF:000023">
    <property type="entry name" value="Phosphodiesterase"/>
    <property type="match status" value="1"/>
</dbReference>
<sequence length="1062" mass="121392">MWIVCCRKQERKRKKIKENLKLKQKDSIDYHCKDADHDDDNDNNGINDHDHDHNDEDKLQNDINIHMKLNNDLYDHTENGYYLKQERRSLPDVVIPSTNLIINHSYHNNNSSIIQRPSLQTDYKIEHRPTILLESTIQLAKSENIGLDDNLNDNNNKNNIKLNMDNKDFILNKRRAHSLISTYQQQLINNHKLYQSRKSDISQNHNNDHNQDEKKLVTKMKLSLFKMKSLKRFRKCNKDHFNTIQSHSLYNIINDQTNMMSTIKDNLSNSYKMKSSIKSMKQSKLFSLNKSLHDNMTTVKNENNPDDKDCTESLDDSLGQLPITNNNSIFKHIHHQPRQIIKHSDFIKCNNIDYLSNHSNHNHNNIVLRRGSLCIFSQIDEPIVTPFAQILASLRKVRLNFIILTNVTSTRDSRFGAVQSIQSNEDGNSSSHLGYSGSCSGGQNKITASETLEELEWCLERLENIQTHRSVSDMASSKFKKMLNKELSQFADAGQSGKQISEYICSTFLDSKENDPLTTTNHPSMISHNNTHGIMSNSINKDIIINNHDNLSEMNTYKPLDNINNSESTGMYLFRTVEPGETIQTTAATTTLTDITDGDTMIAVTSDNNSSNIPSTIKSTTATMGSTIMSKSLSKLSSSLSTLSLKMNSNVNVNENTNSNDNDNNNNIMIKSSGNSHITMSIHSSGTSPPPPPPPPPPQSHQHHSEYDKIHYSQTQIVPYVINSTNPKKLEDLLKTSLDLWGIDIFEVDQLTTNPLTCVFYNIVQKRNLLQKFAIPERNLLLYMTAVEEKYNDNPYHNRVHAADVVQSTHVLLNAQSLESVFTDLEIFTVLFACAIHDVGHPGVTNQYLINTNDQLAILYNDSSVLENHHLAIAFSLLGQPGHDVFENFPRKQRLSSRRMIIDMVLATDMSKHMSLLADLKTMVETKKVAGSGILTLENYIDRMQILQNMVHCADLSNPAKPLDLYRQWTNRVMEELFQQGDKERELGIEISPICDRNTATIEKSQISFIDYIVHPLWETWSDLVYPDAQTILETLEDNREWYYNQINEENNNNNNNEENDE</sequence>
<keyword evidence="4" id="KW-1185">Reference proteome</keyword>
<reference evidence="3" key="3">
    <citation type="submission" date="2021-06" db="EMBL/GenBank/DDBJ databases">
        <title>Chromosome-level genome assembly for S. haematobium.</title>
        <authorList>
            <person name="Stroehlein A.J."/>
        </authorList>
    </citation>
    <scope>NUCLEOTIDE SEQUENCE</scope>
</reference>
<dbReference type="InterPro" id="IPR023088">
    <property type="entry name" value="PDEase"/>
</dbReference>
<dbReference type="EC" id="3.1.4.-" evidence="1"/>
<dbReference type="Gene3D" id="1.10.1300.10">
    <property type="entry name" value="3'5'-cyclic nucleotide phosphodiesterase, catalytic domain"/>
    <property type="match status" value="1"/>
</dbReference>
<evidence type="ECO:0000313" key="4">
    <source>
        <dbReference type="Proteomes" id="UP000471633"/>
    </source>
</evidence>
<comment type="similarity">
    <text evidence="1">Belongs to the cyclic nucleotide phosphodiesterase family.</text>
</comment>
<dbReference type="InterPro" id="IPR036971">
    <property type="entry name" value="PDEase_catalytic_dom_sf"/>
</dbReference>
<comment type="caution">
    <text evidence="3">The sequence shown here is derived from an EMBL/GenBank/DDBJ whole genome shotgun (WGS) entry which is preliminary data.</text>
</comment>
<dbReference type="GO" id="GO:0007165">
    <property type="term" value="P:signal transduction"/>
    <property type="evidence" value="ECO:0007669"/>
    <property type="project" value="InterPro"/>
</dbReference>
<dbReference type="CTD" id="24593143"/>